<evidence type="ECO:0008006" key="3">
    <source>
        <dbReference type="Google" id="ProtNLM"/>
    </source>
</evidence>
<name>N2A9A1_9FIRM</name>
<keyword evidence="2" id="KW-1185">Reference proteome</keyword>
<dbReference type="STRING" id="1235802.C823_03926"/>
<evidence type="ECO:0000313" key="2">
    <source>
        <dbReference type="Proteomes" id="UP000012589"/>
    </source>
</evidence>
<protein>
    <recommendedName>
        <fullName evidence="3">DUF2225 domain-containing protein</fullName>
    </recommendedName>
</protein>
<reference evidence="1 2" key="1">
    <citation type="journal article" date="2014" name="Genome Announc.">
        <title>Draft genome sequences of the altered schaedler flora, a defined bacterial community from gnotobiotic mice.</title>
        <authorList>
            <person name="Wannemuehler M.J."/>
            <person name="Overstreet A.M."/>
            <person name="Ward D.V."/>
            <person name="Phillips G.J."/>
        </authorList>
    </citation>
    <scope>NUCLEOTIDE SEQUENCE [LARGE SCALE GENOMIC DNA]</scope>
    <source>
        <strain evidence="1 2">ASF492</strain>
    </source>
</reference>
<dbReference type="eggNOG" id="COG1655">
    <property type="taxonomic scope" value="Bacteria"/>
</dbReference>
<proteinExistence type="predicted"/>
<dbReference type="AlphaFoldDB" id="N2A9A1"/>
<organism evidence="1 2">
    <name type="scientific">Eubacterium plexicaudatum ASF492</name>
    <dbReference type="NCBI Taxonomy" id="1235802"/>
    <lineage>
        <taxon>Bacteria</taxon>
        <taxon>Bacillati</taxon>
        <taxon>Bacillota</taxon>
        <taxon>Clostridia</taxon>
        <taxon>Eubacteriales</taxon>
        <taxon>Eubacteriaceae</taxon>
        <taxon>Eubacterium</taxon>
    </lineage>
</organism>
<sequence>MSVLYDVEEEKKYVFTKKISCTNCGANFNDLRIMNSKLRRKEPDMDLRPRFQFVDSLKYGVTACPYCGFAAPVKSFEQLTSLHQKRIREKITSQFMQREPFAGETLDYATAQGQYELALVCAMVMELPLSEQAHLCLQLSWLIRGRLEEADAEQGLLDETTYKQLQEKQERYYRQAYDLFSKAFTQEDFPICGMDQHTFDYLLAVLSYHFKEYDVAVKFCGSIVQAKGISAKLKDKALMLKDEIMAAKKAEEEGQE</sequence>
<dbReference type="Proteomes" id="UP000012589">
    <property type="component" value="Unassembled WGS sequence"/>
</dbReference>
<dbReference type="Pfam" id="PF09986">
    <property type="entry name" value="DUF2225"/>
    <property type="match status" value="1"/>
</dbReference>
<accession>N2A9A1</accession>
<dbReference type="EMBL" id="AQFT01000119">
    <property type="protein sequence ID" value="EMZ22685.1"/>
    <property type="molecule type" value="Genomic_DNA"/>
</dbReference>
<dbReference type="PATRIC" id="fig|1235802.3.peg.4148"/>
<dbReference type="OrthoDB" id="9780343at2"/>
<dbReference type="InterPro" id="IPR018708">
    <property type="entry name" value="DUF2225"/>
</dbReference>
<evidence type="ECO:0000313" key="1">
    <source>
        <dbReference type="EMBL" id="EMZ22685.1"/>
    </source>
</evidence>
<comment type="caution">
    <text evidence="1">The sequence shown here is derived from an EMBL/GenBank/DDBJ whole genome shotgun (WGS) entry which is preliminary data.</text>
</comment>
<gene>
    <name evidence="1" type="ORF">C823_03926</name>
</gene>
<dbReference type="HOGENOM" id="CLU_074582_0_0_9"/>